<evidence type="ECO:0000313" key="7">
    <source>
        <dbReference type="EMBL" id="OUS48231.1"/>
    </source>
</evidence>
<keyword evidence="4" id="KW-0677">Repeat</keyword>
<dbReference type="InterPro" id="IPR011992">
    <property type="entry name" value="EF-hand-dom_pair"/>
</dbReference>
<dbReference type="EMBL" id="KZ155774">
    <property type="protein sequence ID" value="OUS48231.1"/>
    <property type="molecule type" value="Genomic_DNA"/>
</dbReference>
<dbReference type="GO" id="GO:0005737">
    <property type="term" value="C:cytoplasm"/>
    <property type="evidence" value="ECO:0007669"/>
    <property type="project" value="UniProtKB-SubCell"/>
</dbReference>
<dbReference type="GO" id="GO:0048306">
    <property type="term" value="F:calcium-dependent protein binding"/>
    <property type="evidence" value="ECO:0007669"/>
    <property type="project" value="UniProtKB-ARBA"/>
</dbReference>
<dbReference type="PROSITE" id="PS50222">
    <property type="entry name" value="EF_HAND_2"/>
    <property type="match status" value="2"/>
</dbReference>
<dbReference type="eggNOG" id="KOG0037">
    <property type="taxonomic scope" value="Eukaryota"/>
</dbReference>
<keyword evidence="3" id="KW-0479">Metal-binding</keyword>
<evidence type="ECO:0000259" key="6">
    <source>
        <dbReference type="PROSITE" id="PS50222"/>
    </source>
</evidence>
<evidence type="ECO:0000256" key="5">
    <source>
        <dbReference type="ARBA" id="ARBA00022837"/>
    </source>
</evidence>
<dbReference type="AlphaFoldDB" id="A0A1Y5IFG9"/>
<dbReference type="InterPro" id="IPR002048">
    <property type="entry name" value="EF_hand_dom"/>
</dbReference>
<dbReference type="PANTHER" id="PTHR46212">
    <property type="entry name" value="PEFLIN"/>
    <property type="match status" value="1"/>
</dbReference>
<feature type="domain" description="EF-hand" evidence="6">
    <location>
        <begin position="20"/>
        <end position="46"/>
    </location>
</feature>
<dbReference type="GO" id="GO:0005509">
    <property type="term" value="F:calcium ion binding"/>
    <property type="evidence" value="ECO:0007669"/>
    <property type="project" value="InterPro"/>
</dbReference>
<accession>A0A1Y5IFG9</accession>
<keyword evidence="2" id="KW-0963">Cytoplasm</keyword>
<dbReference type="Gene3D" id="1.10.238.10">
    <property type="entry name" value="EF-hand"/>
    <property type="match status" value="1"/>
</dbReference>
<organism evidence="7">
    <name type="scientific">Ostreococcus tauri</name>
    <name type="common">Marine green alga</name>
    <dbReference type="NCBI Taxonomy" id="70448"/>
    <lineage>
        <taxon>Eukaryota</taxon>
        <taxon>Viridiplantae</taxon>
        <taxon>Chlorophyta</taxon>
        <taxon>Mamiellophyceae</taxon>
        <taxon>Mamiellales</taxon>
        <taxon>Bathycoccaceae</taxon>
        <taxon>Ostreococcus</taxon>
    </lineage>
</organism>
<gene>
    <name evidence="7" type="ORF">BE221DRAFT_189473</name>
</gene>
<evidence type="ECO:0000256" key="3">
    <source>
        <dbReference type="ARBA" id="ARBA00022723"/>
    </source>
</evidence>
<evidence type="ECO:0000256" key="1">
    <source>
        <dbReference type="ARBA" id="ARBA00004496"/>
    </source>
</evidence>
<dbReference type="SMART" id="SM00054">
    <property type="entry name" value="EFh"/>
    <property type="match status" value="3"/>
</dbReference>
<dbReference type="CDD" id="cd16185">
    <property type="entry name" value="EFh_PEF_ALG-2_like"/>
    <property type="match status" value="1"/>
</dbReference>
<dbReference type="InterPro" id="IPR018247">
    <property type="entry name" value="EF_Hand_1_Ca_BS"/>
</dbReference>
<dbReference type="Pfam" id="PF13202">
    <property type="entry name" value="EF-hand_5"/>
    <property type="match status" value="1"/>
</dbReference>
<protein>
    <submittedName>
        <fullName evidence="7">A chain A, structural analysis of</fullName>
    </submittedName>
</protein>
<keyword evidence="5" id="KW-0106">Calcium</keyword>
<dbReference type="PROSITE" id="PS00018">
    <property type="entry name" value="EF_HAND_1"/>
    <property type="match status" value="2"/>
</dbReference>
<reference evidence="7" key="1">
    <citation type="submission" date="2017-04" db="EMBL/GenBank/DDBJ databases">
        <title>Population genomics of picophytoplankton unveils novel chromosome hypervariability.</title>
        <authorList>
            <consortium name="DOE Joint Genome Institute"/>
            <person name="Blanc-Mathieu R."/>
            <person name="Krasovec M."/>
            <person name="Hebrard M."/>
            <person name="Yau S."/>
            <person name="Desgranges E."/>
            <person name="Martin J."/>
            <person name="Schackwitz W."/>
            <person name="Kuo A."/>
            <person name="Salin G."/>
            <person name="Donnadieu C."/>
            <person name="Desdevises Y."/>
            <person name="Sanchez-Ferandin S."/>
            <person name="Moreau H."/>
            <person name="Rivals E."/>
            <person name="Grigoriev I.V."/>
            <person name="Grimsley N."/>
            <person name="Eyre-Walker A."/>
            <person name="Piganeau G."/>
        </authorList>
    </citation>
    <scope>NUCLEOTIDE SEQUENCE [LARGE SCALE GENOMIC DNA]</scope>
    <source>
        <strain evidence="7">RCC 1115</strain>
    </source>
</reference>
<evidence type="ECO:0000256" key="4">
    <source>
        <dbReference type="ARBA" id="ARBA00022737"/>
    </source>
</evidence>
<comment type="subcellular location">
    <subcellularLocation>
        <location evidence="1">Cytoplasm</location>
    </subcellularLocation>
</comment>
<dbReference type="PANTHER" id="PTHR46212:SF3">
    <property type="entry name" value="GH27120P"/>
    <property type="match status" value="1"/>
</dbReference>
<feature type="domain" description="EF-hand" evidence="6">
    <location>
        <begin position="79"/>
        <end position="114"/>
    </location>
</feature>
<sequence length="181" mass="19959">MSHAGTYSQPPDEYTLLQHFNAVDANGNGAIDGRELQKALAKSGLAFSLQTIAQLIRLHTPPTNVNGALSFTEYKRVHEFLTNATQSFEHFDESRSGKLNKQEIFAALGYIGFGDVDETAIKHACKAFDPDRTNDLGIDQYIGLVLFLTFARKTFGSFDSTGSGHITIDFNQFVYAASKTR</sequence>
<name>A0A1Y5IFG9_OSTTA</name>
<dbReference type="Proteomes" id="UP000195557">
    <property type="component" value="Unassembled WGS sequence"/>
</dbReference>
<evidence type="ECO:0000256" key="2">
    <source>
        <dbReference type="ARBA" id="ARBA00022490"/>
    </source>
</evidence>
<proteinExistence type="predicted"/>
<dbReference type="SUPFAM" id="SSF47473">
    <property type="entry name" value="EF-hand"/>
    <property type="match status" value="1"/>
</dbReference>
<dbReference type="InterPro" id="IPR051426">
    <property type="entry name" value="Peflin/Sorcin_CaBP"/>
</dbReference>